<dbReference type="AlphaFoldDB" id="B6EIQ0"/>
<dbReference type="Proteomes" id="UP000001730">
    <property type="component" value="Chromosome 1"/>
</dbReference>
<reference evidence="2 3" key="1">
    <citation type="journal article" date="2008" name="BMC Genomics">
        <title>The genome sequence of the fish pathogen Aliivibrio salmonicida strain LFI1238 shows extensive evidence of gene decay.</title>
        <authorList>
            <person name="Hjerde E."/>
            <person name="Lorentzen M.S."/>
            <person name="Holden M.T."/>
            <person name="Seeger K."/>
            <person name="Paulsen S."/>
            <person name="Bason N."/>
            <person name="Churcher C."/>
            <person name="Harris D."/>
            <person name="Norbertczak H."/>
            <person name="Quail M.A."/>
            <person name="Sanders S."/>
            <person name="Thurston S."/>
            <person name="Parkhill J."/>
            <person name="Willassen N.P."/>
            <person name="Thomson N.R."/>
        </authorList>
    </citation>
    <scope>NUCLEOTIDE SEQUENCE [LARGE SCALE GENOMIC DNA]</scope>
    <source>
        <strain evidence="2 3">LFI1238</strain>
    </source>
</reference>
<protein>
    <submittedName>
        <fullName evidence="2">Probable exclusion protein</fullName>
    </submittedName>
</protein>
<feature type="transmembrane region" description="Helical" evidence="1">
    <location>
        <begin position="39"/>
        <end position="57"/>
    </location>
</feature>
<keyword evidence="1" id="KW-0812">Transmembrane</keyword>
<dbReference type="eggNOG" id="COG2356">
    <property type="taxonomic scope" value="Bacteria"/>
</dbReference>
<keyword evidence="1" id="KW-0472">Membrane</keyword>
<dbReference type="RefSeq" id="WP_012549768.1">
    <property type="nucleotide sequence ID" value="NC_011312.1"/>
</dbReference>
<dbReference type="KEGG" id="vsa:VSAL_I1009"/>
<name>B6EIQ0_ALISL</name>
<evidence type="ECO:0000313" key="2">
    <source>
        <dbReference type="EMBL" id="CAQ78694.1"/>
    </source>
</evidence>
<feature type="transmembrane region" description="Helical" evidence="1">
    <location>
        <begin position="6"/>
        <end position="27"/>
    </location>
</feature>
<sequence>MKKALSILSKLSLAIGIFIMPFIFSWFTLKKGTEKKYKILAFGWLILYISLFTIGLMNPKTIETPQPKAEVSLNNCSYSLNVFSDINNLMDQIIKFRDEKASYKEIAEWRVAVFNPEFNNLSNKHHLAANIVMSPKHELARSVYTDYLLRMPLFLNDVYSAARTGDYSNIKMQSDIMKTVIPKIRKSCVKEETTVSKPIEENKVTSTQTKSINASQELHIVKKSNSGICHDNFSSFYNRTKNYTPYNTIQDCLNSGGRLPKK</sequence>
<evidence type="ECO:0000256" key="1">
    <source>
        <dbReference type="SAM" id="Phobius"/>
    </source>
</evidence>
<evidence type="ECO:0000313" key="3">
    <source>
        <dbReference type="Proteomes" id="UP000001730"/>
    </source>
</evidence>
<dbReference type="HOGENOM" id="CLU_1060228_0_0_6"/>
<organism evidence="2 3">
    <name type="scientific">Aliivibrio salmonicida (strain LFI1238)</name>
    <name type="common">Vibrio salmonicida (strain LFI1238)</name>
    <dbReference type="NCBI Taxonomy" id="316275"/>
    <lineage>
        <taxon>Bacteria</taxon>
        <taxon>Pseudomonadati</taxon>
        <taxon>Pseudomonadota</taxon>
        <taxon>Gammaproteobacteria</taxon>
        <taxon>Vibrionales</taxon>
        <taxon>Vibrionaceae</taxon>
        <taxon>Aliivibrio</taxon>
    </lineage>
</organism>
<proteinExistence type="predicted"/>
<gene>
    <name evidence="2" type="ordered locus">VSAL_I1009</name>
</gene>
<keyword evidence="3" id="KW-1185">Reference proteome</keyword>
<dbReference type="EMBL" id="FM178379">
    <property type="protein sequence ID" value="CAQ78694.1"/>
    <property type="molecule type" value="Genomic_DNA"/>
</dbReference>
<accession>B6EIQ0</accession>
<keyword evidence="1" id="KW-1133">Transmembrane helix</keyword>